<name>A0A933I8K9_UNCT6</name>
<comment type="caution">
    <text evidence="1">The sequence shown here is derived from an EMBL/GenBank/DDBJ whole genome shotgun (WGS) entry which is preliminary data.</text>
</comment>
<accession>A0A933I8K9</accession>
<dbReference type="AlphaFoldDB" id="A0A933I8K9"/>
<evidence type="ECO:0000313" key="1">
    <source>
        <dbReference type="EMBL" id="MBI4725805.1"/>
    </source>
</evidence>
<sequence>MICPIRFIRKPEEAECIREHCSFWLEEEDLTPGEKEPERFYAVLGGPAKDNKEHKEHKSIGHCAVLAIAQTLTKQKP</sequence>
<dbReference type="Proteomes" id="UP000736328">
    <property type="component" value="Unassembled WGS sequence"/>
</dbReference>
<reference evidence="1" key="1">
    <citation type="submission" date="2020-07" db="EMBL/GenBank/DDBJ databases">
        <title>Huge and variable diversity of episymbiotic CPR bacteria and DPANN archaea in groundwater ecosystems.</title>
        <authorList>
            <person name="He C.Y."/>
            <person name="Keren R."/>
            <person name="Whittaker M."/>
            <person name="Farag I.F."/>
            <person name="Doudna J."/>
            <person name="Cate J.H.D."/>
            <person name="Banfield J.F."/>
        </authorList>
    </citation>
    <scope>NUCLEOTIDE SEQUENCE</scope>
    <source>
        <strain evidence="1">NC_groundwater_1520_Pr4_B-0.1um_53_5</strain>
    </source>
</reference>
<dbReference type="EMBL" id="JACQXR010000009">
    <property type="protein sequence ID" value="MBI4725805.1"/>
    <property type="molecule type" value="Genomic_DNA"/>
</dbReference>
<proteinExistence type="predicted"/>
<organism evidence="1 2">
    <name type="scientific">candidate division TA06 bacterium</name>
    <dbReference type="NCBI Taxonomy" id="2250710"/>
    <lineage>
        <taxon>Bacteria</taxon>
        <taxon>Bacteria division TA06</taxon>
    </lineage>
</organism>
<evidence type="ECO:0000313" key="2">
    <source>
        <dbReference type="Proteomes" id="UP000736328"/>
    </source>
</evidence>
<gene>
    <name evidence="1" type="ORF">HY768_01035</name>
</gene>
<protein>
    <submittedName>
        <fullName evidence="1">Uncharacterized protein</fullName>
    </submittedName>
</protein>